<feature type="chain" id="PRO_5006606270" description="LTD domain-containing protein" evidence="1">
    <location>
        <begin position="32"/>
        <end position="644"/>
    </location>
</feature>
<dbReference type="AlphaFoldDB" id="A0A0S2W2D9"/>
<dbReference type="EMBL" id="CP011307">
    <property type="protein sequence ID" value="ALP93491.1"/>
    <property type="molecule type" value="Genomic_DNA"/>
</dbReference>
<accession>A0A0S2W2D9</accession>
<reference evidence="3" key="2">
    <citation type="submission" date="2015-04" db="EMBL/GenBank/DDBJ databases">
        <title>A butyrogenic pathway from the amino acid lysine in a human gut commensal.</title>
        <authorList>
            <person name="de Vos W.M."/>
            <person name="Bui N.T.P."/>
            <person name="Plugge C.M."/>
            <person name="Ritari J."/>
        </authorList>
    </citation>
    <scope>NUCLEOTIDE SEQUENCE [LARGE SCALE GENOMIC DNA]</scope>
    <source>
        <strain evidence="3">AF211</strain>
    </source>
</reference>
<proteinExistence type="predicted"/>
<dbReference type="Proteomes" id="UP000064844">
    <property type="component" value="Chromosome"/>
</dbReference>
<evidence type="ECO:0008006" key="4">
    <source>
        <dbReference type="Google" id="ProtNLM"/>
    </source>
</evidence>
<evidence type="ECO:0000313" key="3">
    <source>
        <dbReference type="Proteomes" id="UP000064844"/>
    </source>
</evidence>
<name>A0A0S2W2D9_9FIRM</name>
<keyword evidence="1" id="KW-0732">Signal</keyword>
<dbReference type="STRING" id="1297617.IB211_01098c"/>
<sequence>MRQTRTKFLSVLLTLALVLGLLPSLTTPASAYSGAGTKNDPYVVTDYDELRELMRSVSEDDPVCYIELGRDITESGNQNSYYLYVQNGGNVVLDLAGYRLTRSALTTDSRLIGVQGGNLTVNDSVGGGEIVCETRNGGYGYSGAGILVENWDGSKLTVNSGTIVGGEYGIYTQGGTTVINGGTFLVLNPETTLAMGSKPGYFVSGTVAVCGGTFGDSASNNTTIVIKNADVMFYNICTAYYGMYSRNNSWPSLKGATVTVDGTKFRPQGNYFMGNSVEGRIGAKIVISGPDMTIDTVEISGIDAPATGRPLDFTADCDTIGVKSVSVYWYNLSDNKSVSKGEVAQAGKTYRVDVDLLPQAGYQFVGDKSEAVTINGEEAYIFGGTTDDLSVSYIFSETAAVNPAISTVSITGLDALKHGQAADYTASTSTSGCTVKKIEYQMFRKTMTDYVPIDGDNVAVVVTVSAADGYEFASGSTATWNGLKSDDTVAGLNAKEKRYAFYIEVKADASQIVKSAAMTVTAPEIGKAPSTAVTGTGVEASSVKWSPADAMFQAGTAYTVSFTLKADAAHVLADDFKNAGTVTVNGQKAVLTSTVKGKFVTYTVSYTFPALKTGEISNVAVTDIDAPVFGKTPDKSAVVPADAQ</sequence>
<feature type="signal peptide" evidence="1">
    <location>
        <begin position="1"/>
        <end position="31"/>
    </location>
</feature>
<evidence type="ECO:0000313" key="2">
    <source>
        <dbReference type="EMBL" id="ALP93491.1"/>
    </source>
</evidence>
<reference evidence="2 3" key="1">
    <citation type="journal article" date="2015" name="Nat. Commun.">
        <title>Production of butyrate from lysine and the Amadori product fructoselysine by a human gut commensal.</title>
        <authorList>
            <person name="Bui T.P."/>
            <person name="Ritari J."/>
            <person name="Boeren S."/>
            <person name="de Waard P."/>
            <person name="Plugge C.M."/>
            <person name="de Vos W.M."/>
        </authorList>
    </citation>
    <scope>NUCLEOTIDE SEQUENCE [LARGE SCALE GENOMIC DNA]</scope>
    <source>
        <strain evidence="2 3">AF211</strain>
    </source>
</reference>
<organism evidence="2 3">
    <name type="scientific">Intestinimonas butyriciproducens</name>
    <dbReference type="NCBI Taxonomy" id="1297617"/>
    <lineage>
        <taxon>Bacteria</taxon>
        <taxon>Bacillati</taxon>
        <taxon>Bacillota</taxon>
        <taxon>Clostridia</taxon>
        <taxon>Eubacteriales</taxon>
        <taxon>Intestinimonas</taxon>
    </lineage>
</organism>
<dbReference type="RefSeq" id="WP_058117369.1">
    <property type="nucleotide sequence ID" value="NZ_CP011307.1"/>
</dbReference>
<dbReference type="KEGG" id="ibu:IB211_01098c"/>
<keyword evidence="3" id="KW-1185">Reference proteome</keyword>
<gene>
    <name evidence="2" type="ORF">IB211_01098c</name>
</gene>
<protein>
    <recommendedName>
        <fullName evidence="4">LTD domain-containing protein</fullName>
    </recommendedName>
</protein>
<evidence type="ECO:0000256" key="1">
    <source>
        <dbReference type="SAM" id="SignalP"/>
    </source>
</evidence>